<evidence type="ECO:0000256" key="1">
    <source>
        <dbReference type="ARBA" id="ARBA00001933"/>
    </source>
</evidence>
<evidence type="ECO:0000313" key="7">
    <source>
        <dbReference type="EMBL" id="MTH31051.1"/>
    </source>
</evidence>
<keyword evidence="8" id="KW-1185">Reference proteome</keyword>
<evidence type="ECO:0000256" key="2">
    <source>
        <dbReference type="ARBA" id="ARBA00008639"/>
    </source>
</evidence>
<accession>A0A7K1GQB8</accession>
<gene>
    <name evidence="7" type="ORF">GJV77_14355</name>
</gene>
<comment type="similarity">
    <text evidence="2">Belongs to the ACC deaminase/D-cysteine desulfhydrase family.</text>
</comment>
<comment type="cofactor">
    <cofactor evidence="1">
        <name>pyridoxal 5'-phosphate</name>
        <dbReference type="ChEBI" id="CHEBI:597326"/>
    </cofactor>
</comment>
<dbReference type="PANTHER" id="PTHR43780:SF2">
    <property type="entry name" value="1-AMINOCYCLOPROPANE-1-CARBOXYLATE DEAMINASE-RELATED"/>
    <property type="match status" value="1"/>
</dbReference>
<evidence type="ECO:0000256" key="4">
    <source>
        <dbReference type="PIRSR" id="PIRSR006278-1"/>
    </source>
</evidence>
<comment type="caution">
    <text evidence="7">The sequence shown here is derived from an EMBL/GenBank/DDBJ whole genome shotgun (WGS) entry which is preliminary data.</text>
</comment>
<dbReference type="Pfam" id="PF00291">
    <property type="entry name" value="PALP"/>
    <property type="match status" value="1"/>
</dbReference>
<proteinExistence type="inferred from homology"/>
<dbReference type="InterPro" id="IPR001926">
    <property type="entry name" value="TrpB-like_PALP"/>
</dbReference>
<dbReference type="RefSeq" id="WP_155037017.1">
    <property type="nucleotide sequence ID" value="NZ_JAYMMG010000010.1"/>
</dbReference>
<dbReference type="Proteomes" id="UP000488936">
    <property type="component" value="Unassembled WGS sequence"/>
</dbReference>
<sequence>MFKEENVFNQRLTLNLPLGIELYVKREDLLHREISGNKFRKLKYNISEAQQLGYKQLLTFGGAYSNHIAAVAAAGRILGIETIGVIRGDELVNCYRENPTLLKAEQDGMRFKFVSRSVYRERTNAEFIASLATEFGSFYLVPEGGTNALAIKGTEEILKNDDQVFDYVCCAIGTGGTIAGLINSSFDNQVVLGFPALKGDFLSTEIKKYTVKENWQLVHDYHFGGYGKVPAELVDFLQDLHMTTGVLFDPIYNGKMVYGVLDMIQQGVFKEGSRILLIHTGGLQGWNDIIKGK</sequence>
<name>A0A7K1GQB8_9FLAO</name>
<dbReference type="PIRSF" id="PIRSF006278">
    <property type="entry name" value="ACCD_DCysDesulf"/>
    <property type="match status" value="1"/>
</dbReference>
<dbReference type="EMBL" id="WMJY01000063">
    <property type="protein sequence ID" value="MTH31051.1"/>
    <property type="molecule type" value="Genomic_DNA"/>
</dbReference>
<dbReference type="SUPFAM" id="SSF53686">
    <property type="entry name" value="Tryptophan synthase beta subunit-like PLP-dependent enzymes"/>
    <property type="match status" value="1"/>
</dbReference>
<feature type="active site" description="Nucleophile" evidence="4">
    <location>
        <position position="65"/>
    </location>
</feature>
<evidence type="ECO:0000256" key="5">
    <source>
        <dbReference type="PIRSR" id="PIRSR006278-2"/>
    </source>
</evidence>
<dbReference type="InterPro" id="IPR027278">
    <property type="entry name" value="ACCD_DCysDesulf"/>
</dbReference>
<evidence type="ECO:0000256" key="3">
    <source>
        <dbReference type="ARBA" id="ARBA00022898"/>
    </source>
</evidence>
<evidence type="ECO:0000259" key="6">
    <source>
        <dbReference type="Pfam" id="PF00291"/>
    </source>
</evidence>
<reference evidence="7 8" key="1">
    <citation type="journal article" date="2006" name="Int. J. Syst. Evol. Microbiol.">
        <title>Myroides pelagicus sp. nov., isolated from seawater in Thailand.</title>
        <authorList>
            <person name="Yoon J."/>
            <person name="Maneerat S."/>
            <person name="Kawai F."/>
            <person name="Yokota A."/>
        </authorList>
    </citation>
    <scope>NUCLEOTIDE SEQUENCE [LARGE SCALE GENOMIC DNA]</scope>
    <source>
        <strain evidence="7 8">SM1T</strain>
    </source>
</reference>
<feature type="modified residue" description="N6-(pyridoxal phosphate)lysine" evidence="5">
    <location>
        <position position="38"/>
    </location>
</feature>
<feature type="domain" description="Tryptophan synthase beta chain-like PALP" evidence="6">
    <location>
        <begin position="18"/>
        <end position="281"/>
    </location>
</feature>
<dbReference type="GO" id="GO:0019148">
    <property type="term" value="F:D-cysteine desulfhydrase activity"/>
    <property type="evidence" value="ECO:0007669"/>
    <property type="project" value="TreeGrafter"/>
</dbReference>
<dbReference type="InterPro" id="IPR036052">
    <property type="entry name" value="TrpB-like_PALP_sf"/>
</dbReference>
<dbReference type="PANTHER" id="PTHR43780">
    <property type="entry name" value="1-AMINOCYCLOPROPANE-1-CARBOXYLATE DEAMINASE-RELATED"/>
    <property type="match status" value="1"/>
</dbReference>
<evidence type="ECO:0000313" key="8">
    <source>
        <dbReference type="Proteomes" id="UP000488936"/>
    </source>
</evidence>
<keyword evidence="3 5" id="KW-0663">Pyridoxal phosphate</keyword>
<dbReference type="Gene3D" id="3.40.50.1100">
    <property type="match status" value="2"/>
</dbReference>
<protein>
    <submittedName>
        <fullName evidence="7">Pyridoxal-phosphate dependent enzyme</fullName>
    </submittedName>
</protein>
<organism evidence="7 8">
    <name type="scientific">Myroides pelagicus</name>
    <dbReference type="NCBI Taxonomy" id="270914"/>
    <lineage>
        <taxon>Bacteria</taxon>
        <taxon>Pseudomonadati</taxon>
        <taxon>Bacteroidota</taxon>
        <taxon>Flavobacteriia</taxon>
        <taxon>Flavobacteriales</taxon>
        <taxon>Flavobacteriaceae</taxon>
        <taxon>Myroides</taxon>
    </lineage>
</organism>
<dbReference type="OrthoDB" id="9801249at2"/>
<dbReference type="AlphaFoldDB" id="A0A7K1GQB8"/>